<keyword evidence="2" id="KW-1185">Reference proteome</keyword>
<protein>
    <submittedName>
        <fullName evidence="1">Uncharacterized protein</fullName>
    </submittedName>
</protein>
<reference evidence="1 2" key="1">
    <citation type="submission" date="2019-03" db="EMBL/GenBank/DDBJ databases">
        <title>First draft genome of Liparis tanakae, snailfish: a comprehensive survey of snailfish specific genes.</title>
        <authorList>
            <person name="Kim W."/>
            <person name="Song I."/>
            <person name="Jeong J.-H."/>
            <person name="Kim D."/>
            <person name="Kim S."/>
            <person name="Ryu S."/>
            <person name="Song J.Y."/>
            <person name="Lee S.K."/>
        </authorList>
    </citation>
    <scope>NUCLEOTIDE SEQUENCE [LARGE SCALE GENOMIC DNA]</scope>
    <source>
        <tissue evidence="1">Muscle</tissue>
    </source>
</reference>
<organism evidence="1 2">
    <name type="scientific">Liparis tanakae</name>
    <name type="common">Tanaka's snailfish</name>
    <dbReference type="NCBI Taxonomy" id="230148"/>
    <lineage>
        <taxon>Eukaryota</taxon>
        <taxon>Metazoa</taxon>
        <taxon>Chordata</taxon>
        <taxon>Craniata</taxon>
        <taxon>Vertebrata</taxon>
        <taxon>Euteleostomi</taxon>
        <taxon>Actinopterygii</taxon>
        <taxon>Neopterygii</taxon>
        <taxon>Teleostei</taxon>
        <taxon>Neoteleostei</taxon>
        <taxon>Acanthomorphata</taxon>
        <taxon>Eupercaria</taxon>
        <taxon>Perciformes</taxon>
        <taxon>Cottioidei</taxon>
        <taxon>Cottales</taxon>
        <taxon>Liparidae</taxon>
        <taxon>Liparis</taxon>
    </lineage>
</organism>
<proteinExistence type="predicted"/>
<dbReference type="EMBL" id="SRLO01000408">
    <property type="protein sequence ID" value="TNN57288.1"/>
    <property type="molecule type" value="Genomic_DNA"/>
</dbReference>
<evidence type="ECO:0000313" key="2">
    <source>
        <dbReference type="Proteomes" id="UP000314294"/>
    </source>
</evidence>
<evidence type="ECO:0000313" key="1">
    <source>
        <dbReference type="EMBL" id="TNN57288.1"/>
    </source>
</evidence>
<accession>A0A4Z2GUL1</accession>
<gene>
    <name evidence="1" type="ORF">EYF80_032477</name>
</gene>
<dbReference type="Proteomes" id="UP000314294">
    <property type="component" value="Unassembled WGS sequence"/>
</dbReference>
<comment type="caution">
    <text evidence="1">The sequence shown here is derived from an EMBL/GenBank/DDBJ whole genome shotgun (WGS) entry which is preliminary data.</text>
</comment>
<dbReference type="AlphaFoldDB" id="A0A4Z2GUL1"/>
<name>A0A4Z2GUL1_9TELE</name>
<sequence length="99" mass="11164">MEVCRVREEGVLLEDLLRARTSAIKAKRSVKLQRTGAERKDDMKALHADVYLASPTQTHRRTYPVPAKAVPVFLSLCWERSPVSLSPPRYVTTGMVVVE</sequence>